<keyword evidence="3" id="KW-1185">Reference proteome</keyword>
<dbReference type="InterPro" id="IPR002818">
    <property type="entry name" value="DJ-1/PfpI"/>
</dbReference>
<sequence length="192" mass="20768">MITIGVLLFPEVEELDFAGPFEVLSYVNKLIPASVELKIIAESLEPVKCFNGLRVLPDQTTAECPQLDILVIPGGQGRKPAAKNPVLLEFIKRQHEGSLYTCSVCTGAFLLAEAGLLSGKQATTYHTAFAELAAFPDVTVVNQKVVQDGKVITGGGVSSGLELGFHVLQLLFGRLIARDVARRIEYNWGLDD</sequence>
<dbReference type="AlphaFoldDB" id="A0A4R1PV82"/>
<organism evidence="2 3">
    <name type="scientific">Anaerospora hongkongensis</name>
    <dbReference type="NCBI Taxonomy" id="244830"/>
    <lineage>
        <taxon>Bacteria</taxon>
        <taxon>Bacillati</taxon>
        <taxon>Bacillota</taxon>
        <taxon>Negativicutes</taxon>
        <taxon>Selenomonadales</taxon>
        <taxon>Sporomusaceae</taxon>
        <taxon>Anaerospora</taxon>
    </lineage>
</organism>
<dbReference type="Gene3D" id="3.40.50.880">
    <property type="match status" value="1"/>
</dbReference>
<dbReference type="PANTHER" id="PTHR43130:SF3">
    <property type="entry name" value="HTH-TYPE TRANSCRIPTIONAL REGULATOR RV1931C"/>
    <property type="match status" value="1"/>
</dbReference>
<gene>
    <name evidence="2" type="ORF">EV210_12521</name>
</gene>
<dbReference type="Proteomes" id="UP000295063">
    <property type="component" value="Unassembled WGS sequence"/>
</dbReference>
<dbReference type="InterPro" id="IPR029062">
    <property type="entry name" value="Class_I_gatase-like"/>
</dbReference>
<evidence type="ECO:0000313" key="3">
    <source>
        <dbReference type="Proteomes" id="UP000295063"/>
    </source>
</evidence>
<accession>A0A4R1PV82</accession>
<protein>
    <submittedName>
        <fullName evidence="2">Cyclohexyl-isocyanide hydratase</fullName>
    </submittedName>
</protein>
<dbReference type="EMBL" id="SLUI01000025">
    <property type="protein sequence ID" value="TCL31979.1"/>
    <property type="molecule type" value="Genomic_DNA"/>
</dbReference>
<dbReference type="Pfam" id="PF01965">
    <property type="entry name" value="DJ-1_PfpI"/>
    <property type="match status" value="1"/>
</dbReference>
<evidence type="ECO:0000313" key="2">
    <source>
        <dbReference type="EMBL" id="TCL31979.1"/>
    </source>
</evidence>
<reference evidence="2 3" key="1">
    <citation type="submission" date="2019-03" db="EMBL/GenBank/DDBJ databases">
        <title>Genomic Encyclopedia of Type Strains, Phase IV (KMG-IV): sequencing the most valuable type-strain genomes for metagenomic binning, comparative biology and taxonomic classification.</title>
        <authorList>
            <person name="Goeker M."/>
        </authorList>
    </citation>
    <scope>NUCLEOTIDE SEQUENCE [LARGE SCALE GENOMIC DNA]</scope>
    <source>
        <strain evidence="2 3">DSM 15969</strain>
    </source>
</reference>
<comment type="caution">
    <text evidence="2">The sequence shown here is derived from an EMBL/GenBank/DDBJ whole genome shotgun (WGS) entry which is preliminary data.</text>
</comment>
<feature type="domain" description="DJ-1/PfpI" evidence="1">
    <location>
        <begin position="4"/>
        <end position="169"/>
    </location>
</feature>
<evidence type="ECO:0000259" key="1">
    <source>
        <dbReference type="Pfam" id="PF01965"/>
    </source>
</evidence>
<dbReference type="CDD" id="cd03139">
    <property type="entry name" value="GATase1_PfpI_2"/>
    <property type="match status" value="1"/>
</dbReference>
<dbReference type="PANTHER" id="PTHR43130">
    <property type="entry name" value="ARAC-FAMILY TRANSCRIPTIONAL REGULATOR"/>
    <property type="match status" value="1"/>
</dbReference>
<dbReference type="InterPro" id="IPR052158">
    <property type="entry name" value="INH-QAR"/>
</dbReference>
<dbReference type="OrthoDB" id="6382410at2"/>
<name>A0A4R1PV82_9FIRM</name>
<proteinExistence type="predicted"/>
<dbReference type="SUPFAM" id="SSF52317">
    <property type="entry name" value="Class I glutamine amidotransferase-like"/>
    <property type="match status" value="1"/>
</dbReference>